<reference evidence="1" key="1">
    <citation type="journal article" date="2019" name="bioRxiv">
        <title>The Genome of the Zebra Mussel, Dreissena polymorpha: A Resource for Invasive Species Research.</title>
        <authorList>
            <person name="McCartney M.A."/>
            <person name="Auch B."/>
            <person name="Kono T."/>
            <person name="Mallez S."/>
            <person name="Zhang Y."/>
            <person name="Obille A."/>
            <person name="Becker A."/>
            <person name="Abrahante J.E."/>
            <person name="Garbe J."/>
            <person name="Badalamenti J.P."/>
            <person name="Herman A."/>
            <person name="Mangelson H."/>
            <person name="Liachko I."/>
            <person name="Sullivan S."/>
            <person name="Sone E.D."/>
            <person name="Koren S."/>
            <person name="Silverstein K.A.T."/>
            <person name="Beckman K.B."/>
            <person name="Gohl D.M."/>
        </authorList>
    </citation>
    <scope>NUCLEOTIDE SEQUENCE</scope>
    <source>
        <strain evidence="1">Duluth1</strain>
        <tissue evidence="1">Whole animal</tissue>
    </source>
</reference>
<reference evidence="1" key="2">
    <citation type="submission" date="2020-11" db="EMBL/GenBank/DDBJ databases">
        <authorList>
            <person name="McCartney M.A."/>
            <person name="Auch B."/>
            <person name="Kono T."/>
            <person name="Mallez S."/>
            <person name="Becker A."/>
            <person name="Gohl D.M."/>
            <person name="Silverstein K.A.T."/>
            <person name="Koren S."/>
            <person name="Bechman K.B."/>
            <person name="Herman A."/>
            <person name="Abrahante J.E."/>
            <person name="Garbe J."/>
        </authorList>
    </citation>
    <scope>NUCLEOTIDE SEQUENCE</scope>
    <source>
        <strain evidence="1">Duluth1</strain>
        <tissue evidence="1">Whole animal</tissue>
    </source>
</reference>
<dbReference type="Proteomes" id="UP000828390">
    <property type="component" value="Unassembled WGS sequence"/>
</dbReference>
<evidence type="ECO:0000313" key="2">
    <source>
        <dbReference type="Proteomes" id="UP000828390"/>
    </source>
</evidence>
<proteinExistence type="predicted"/>
<accession>A0A9D4GZ58</accession>
<comment type="caution">
    <text evidence="1">The sequence shown here is derived from an EMBL/GenBank/DDBJ whole genome shotgun (WGS) entry which is preliminary data.</text>
</comment>
<evidence type="ECO:0000313" key="1">
    <source>
        <dbReference type="EMBL" id="KAH3824126.1"/>
    </source>
</evidence>
<dbReference type="EMBL" id="JAIWYP010000005">
    <property type="protein sequence ID" value="KAH3824126.1"/>
    <property type="molecule type" value="Genomic_DNA"/>
</dbReference>
<organism evidence="1 2">
    <name type="scientific">Dreissena polymorpha</name>
    <name type="common">Zebra mussel</name>
    <name type="synonym">Mytilus polymorpha</name>
    <dbReference type="NCBI Taxonomy" id="45954"/>
    <lineage>
        <taxon>Eukaryota</taxon>
        <taxon>Metazoa</taxon>
        <taxon>Spiralia</taxon>
        <taxon>Lophotrochozoa</taxon>
        <taxon>Mollusca</taxon>
        <taxon>Bivalvia</taxon>
        <taxon>Autobranchia</taxon>
        <taxon>Heteroconchia</taxon>
        <taxon>Euheterodonta</taxon>
        <taxon>Imparidentia</taxon>
        <taxon>Neoheterodontei</taxon>
        <taxon>Myida</taxon>
        <taxon>Dreissenoidea</taxon>
        <taxon>Dreissenidae</taxon>
        <taxon>Dreissena</taxon>
    </lineage>
</organism>
<sequence>MPKVPAKYPSRTKQVKKLSLLTNGIVVEIFNCTKKNGYTLRHFVELLCMLNNDCKNVFPSTLTSKENSVLEC</sequence>
<name>A0A9D4GZ58_DREPO</name>
<protein>
    <submittedName>
        <fullName evidence="1">Uncharacterized protein</fullName>
    </submittedName>
</protein>
<dbReference type="AlphaFoldDB" id="A0A9D4GZ58"/>
<gene>
    <name evidence="1" type="ORF">DPMN_125954</name>
</gene>
<keyword evidence="2" id="KW-1185">Reference proteome</keyword>